<organism evidence="5 6">
    <name type="scientific">Shewanella gaetbuli</name>
    <dbReference type="NCBI Taxonomy" id="220752"/>
    <lineage>
        <taxon>Bacteria</taxon>
        <taxon>Pseudomonadati</taxon>
        <taxon>Pseudomonadota</taxon>
        <taxon>Gammaproteobacteria</taxon>
        <taxon>Alteromonadales</taxon>
        <taxon>Shewanellaceae</taxon>
        <taxon>Shewanella</taxon>
    </lineage>
</organism>
<keyword evidence="6" id="KW-1185">Reference proteome</keyword>
<evidence type="ECO:0000256" key="2">
    <source>
        <dbReference type="ARBA" id="ARBA00022729"/>
    </source>
</evidence>
<protein>
    <submittedName>
        <fullName evidence="5">Polysaccharide deacetylase family protein</fullName>
    </submittedName>
</protein>
<proteinExistence type="predicted"/>
<dbReference type="GO" id="GO:0005576">
    <property type="term" value="C:extracellular region"/>
    <property type="evidence" value="ECO:0007669"/>
    <property type="project" value="UniProtKB-SubCell"/>
</dbReference>
<dbReference type="PANTHER" id="PTHR34216:SF3">
    <property type="entry name" value="POLY-BETA-1,6-N-ACETYL-D-GLUCOSAMINE N-DEACETYLASE"/>
    <property type="match status" value="1"/>
</dbReference>
<evidence type="ECO:0000256" key="1">
    <source>
        <dbReference type="ARBA" id="ARBA00004613"/>
    </source>
</evidence>
<accession>A0A9X2CHF8</accession>
<comment type="caution">
    <text evidence="5">The sequence shown here is derived from an EMBL/GenBank/DDBJ whole genome shotgun (WGS) entry which is preliminary data.</text>
</comment>
<dbReference type="GO" id="GO:0005975">
    <property type="term" value="P:carbohydrate metabolic process"/>
    <property type="evidence" value="ECO:0007669"/>
    <property type="project" value="InterPro"/>
</dbReference>
<dbReference type="RefSeq" id="WP_248996128.1">
    <property type="nucleotide sequence ID" value="NZ_JAKIKP010000009.1"/>
</dbReference>
<dbReference type="PROSITE" id="PS51677">
    <property type="entry name" value="NODB"/>
    <property type="match status" value="1"/>
</dbReference>
<reference evidence="5" key="1">
    <citation type="submission" date="2022-01" db="EMBL/GenBank/DDBJ databases">
        <title>Whole genome-based taxonomy of the Shewanellaceae.</title>
        <authorList>
            <person name="Martin-Rodriguez A.J."/>
        </authorList>
    </citation>
    <scope>NUCLEOTIDE SEQUENCE</scope>
    <source>
        <strain evidence="5">DSM 16422</strain>
    </source>
</reference>
<comment type="subcellular location">
    <subcellularLocation>
        <location evidence="1">Secreted</location>
    </subcellularLocation>
</comment>
<name>A0A9X2CHF8_9GAMM</name>
<dbReference type="Gene3D" id="3.20.20.370">
    <property type="entry name" value="Glycoside hydrolase/deacetylase"/>
    <property type="match status" value="1"/>
</dbReference>
<sequence>MLKNLMTALCAILFSAIAAKADAVVILQYHHVSDNTPKSTSVTPSQFAEQMQYLADNDFSVIPLTQAVAQIKNQQVSKPKQVVITFDDGYDSIINNAAPILAQHQFPYTVFISVEPIEQAFKGMMSWQQINQLVEQGALMANHSWAHEHLIRRLPDETDGQWRERIKQNLLNTEAKILEKTGQSAKMLAYPYGEFDQQLAGLVTELGFVGFGQQSGAAGPYSMLTGLPRFPVAHDYADMASLKTKFNSLNMPITHMNITDPLLPQGQWRPELKVTIETDDINPAQVMCFIQGQGSQTPRWLDKNTFVVQAEQDLPAGRSRYNCTAPSIKQGGYYWFSQAWVRQKDDGTWVKE</sequence>
<feature type="signal peptide" evidence="3">
    <location>
        <begin position="1"/>
        <end position="21"/>
    </location>
</feature>
<dbReference type="EMBL" id="JAKIKP010000009">
    <property type="protein sequence ID" value="MCL1143448.1"/>
    <property type="molecule type" value="Genomic_DNA"/>
</dbReference>
<dbReference type="Pfam" id="PF01522">
    <property type="entry name" value="Polysacc_deac_1"/>
    <property type="match status" value="1"/>
</dbReference>
<dbReference type="InterPro" id="IPR011330">
    <property type="entry name" value="Glyco_hydro/deAcase_b/a-brl"/>
</dbReference>
<dbReference type="AlphaFoldDB" id="A0A9X2CHF8"/>
<dbReference type="SUPFAM" id="SSF88713">
    <property type="entry name" value="Glycoside hydrolase/deacetylase"/>
    <property type="match status" value="1"/>
</dbReference>
<evidence type="ECO:0000256" key="3">
    <source>
        <dbReference type="SAM" id="SignalP"/>
    </source>
</evidence>
<gene>
    <name evidence="5" type="ORF">L2672_12170</name>
</gene>
<evidence type="ECO:0000313" key="5">
    <source>
        <dbReference type="EMBL" id="MCL1143448.1"/>
    </source>
</evidence>
<evidence type="ECO:0000259" key="4">
    <source>
        <dbReference type="PROSITE" id="PS51677"/>
    </source>
</evidence>
<feature type="chain" id="PRO_5040829722" evidence="3">
    <location>
        <begin position="22"/>
        <end position="352"/>
    </location>
</feature>
<dbReference type="InterPro" id="IPR051398">
    <property type="entry name" value="Polysacch_Deacetylase"/>
</dbReference>
<dbReference type="CDD" id="cd10973">
    <property type="entry name" value="CE4_DAC_u4_5s"/>
    <property type="match status" value="1"/>
</dbReference>
<dbReference type="Proteomes" id="UP001139333">
    <property type="component" value="Unassembled WGS sequence"/>
</dbReference>
<feature type="domain" description="NodB homology" evidence="4">
    <location>
        <begin position="80"/>
        <end position="290"/>
    </location>
</feature>
<dbReference type="PANTHER" id="PTHR34216">
    <property type="match status" value="1"/>
</dbReference>
<evidence type="ECO:0000313" key="6">
    <source>
        <dbReference type="Proteomes" id="UP001139333"/>
    </source>
</evidence>
<keyword evidence="2 3" id="KW-0732">Signal</keyword>
<dbReference type="GO" id="GO:0016810">
    <property type="term" value="F:hydrolase activity, acting on carbon-nitrogen (but not peptide) bonds"/>
    <property type="evidence" value="ECO:0007669"/>
    <property type="project" value="InterPro"/>
</dbReference>
<dbReference type="InterPro" id="IPR002509">
    <property type="entry name" value="NODB_dom"/>
</dbReference>